<keyword evidence="9 11" id="KW-0520">NAD</keyword>
<dbReference type="GO" id="GO:0009435">
    <property type="term" value="P:NAD+ biosynthetic process"/>
    <property type="evidence" value="ECO:0007669"/>
    <property type="project" value="UniProtKB-UniRule"/>
</dbReference>
<dbReference type="Proteomes" id="UP000054785">
    <property type="component" value="Unassembled WGS sequence"/>
</dbReference>
<dbReference type="HAMAP" id="MF_00244">
    <property type="entry name" value="NaMN_adenylyltr"/>
    <property type="match status" value="1"/>
</dbReference>
<evidence type="ECO:0000313" key="12">
    <source>
        <dbReference type="EMBL" id="KTD04188.1"/>
    </source>
</evidence>
<dbReference type="Gene3D" id="3.40.50.620">
    <property type="entry name" value="HUPs"/>
    <property type="match status" value="1"/>
</dbReference>
<dbReference type="RefSeq" id="WP_028387109.1">
    <property type="nucleotide sequence ID" value="NZ_CAAAHN010000001.1"/>
</dbReference>
<accession>A0A0W0U950</accession>
<evidence type="ECO:0000256" key="4">
    <source>
        <dbReference type="ARBA" id="ARBA00022642"/>
    </source>
</evidence>
<name>A0A0W0U950_9GAMM</name>
<evidence type="ECO:0000256" key="8">
    <source>
        <dbReference type="ARBA" id="ARBA00022840"/>
    </source>
</evidence>
<keyword evidence="6 11" id="KW-0548">Nucleotidyltransferase</keyword>
<dbReference type="GO" id="GO:0005524">
    <property type="term" value="F:ATP binding"/>
    <property type="evidence" value="ECO:0007669"/>
    <property type="project" value="UniProtKB-KW"/>
</dbReference>
<evidence type="ECO:0000256" key="10">
    <source>
        <dbReference type="ARBA" id="ARBA00048721"/>
    </source>
</evidence>
<dbReference type="EC" id="2.7.7.18" evidence="11"/>
<dbReference type="InterPro" id="IPR014729">
    <property type="entry name" value="Rossmann-like_a/b/a_fold"/>
</dbReference>
<proteinExistence type="inferred from homology"/>
<evidence type="ECO:0000256" key="9">
    <source>
        <dbReference type="ARBA" id="ARBA00023027"/>
    </source>
</evidence>
<evidence type="ECO:0000256" key="7">
    <source>
        <dbReference type="ARBA" id="ARBA00022741"/>
    </source>
</evidence>
<dbReference type="NCBIfam" id="NF000839">
    <property type="entry name" value="PRK00071.1-1"/>
    <property type="match status" value="1"/>
</dbReference>
<dbReference type="STRING" id="45065.Lgee_0218"/>
<dbReference type="InterPro" id="IPR004821">
    <property type="entry name" value="Cyt_trans-like"/>
</dbReference>
<gene>
    <name evidence="11 12" type="primary">nadD</name>
    <name evidence="12" type="ORF">Lgee_0218</name>
</gene>
<evidence type="ECO:0000256" key="5">
    <source>
        <dbReference type="ARBA" id="ARBA00022679"/>
    </source>
</evidence>
<dbReference type="EMBL" id="LNYC01000005">
    <property type="protein sequence ID" value="KTD04188.1"/>
    <property type="molecule type" value="Genomic_DNA"/>
</dbReference>
<evidence type="ECO:0000256" key="1">
    <source>
        <dbReference type="ARBA" id="ARBA00002324"/>
    </source>
</evidence>
<keyword evidence="7 11" id="KW-0547">Nucleotide-binding</keyword>
<evidence type="ECO:0000256" key="6">
    <source>
        <dbReference type="ARBA" id="ARBA00022695"/>
    </source>
</evidence>
<comment type="catalytic activity">
    <reaction evidence="10 11">
        <text>nicotinate beta-D-ribonucleotide + ATP + H(+) = deamido-NAD(+) + diphosphate</text>
        <dbReference type="Rhea" id="RHEA:22860"/>
        <dbReference type="ChEBI" id="CHEBI:15378"/>
        <dbReference type="ChEBI" id="CHEBI:30616"/>
        <dbReference type="ChEBI" id="CHEBI:33019"/>
        <dbReference type="ChEBI" id="CHEBI:57502"/>
        <dbReference type="ChEBI" id="CHEBI:58437"/>
        <dbReference type="EC" id="2.7.7.18"/>
    </reaction>
</comment>
<keyword evidence="8 11" id="KW-0067">ATP-binding</keyword>
<comment type="function">
    <text evidence="1 11">Catalyzes the reversible adenylation of nicotinate mononucleotide (NaMN) to nicotinic acid adenine dinucleotide (NaAD).</text>
</comment>
<dbReference type="CDD" id="cd02165">
    <property type="entry name" value="NMNAT"/>
    <property type="match status" value="1"/>
</dbReference>
<organism evidence="12 13">
    <name type="scientific">Legionella geestiana</name>
    <dbReference type="NCBI Taxonomy" id="45065"/>
    <lineage>
        <taxon>Bacteria</taxon>
        <taxon>Pseudomonadati</taxon>
        <taxon>Pseudomonadota</taxon>
        <taxon>Gammaproteobacteria</taxon>
        <taxon>Legionellales</taxon>
        <taxon>Legionellaceae</taxon>
        <taxon>Legionella</taxon>
    </lineage>
</organism>
<protein>
    <recommendedName>
        <fullName evidence="11">Probable nicotinate-nucleotide adenylyltransferase</fullName>
        <ecNumber evidence="11">2.7.7.18</ecNumber>
    </recommendedName>
    <alternativeName>
        <fullName evidence="11">Deamido-NAD(+) diphosphorylase</fullName>
    </alternativeName>
    <alternativeName>
        <fullName evidence="11">Deamido-NAD(+) pyrophosphorylase</fullName>
    </alternativeName>
    <alternativeName>
        <fullName evidence="11">Nicotinate mononucleotide adenylyltransferase</fullName>
        <shortName evidence="11">NaMN adenylyltransferase</shortName>
    </alternativeName>
</protein>
<evidence type="ECO:0000313" key="13">
    <source>
        <dbReference type="Proteomes" id="UP000054785"/>
    </source>
</evidence>
<dbReference type="InterPro" id="IPR005248">
    <property type="entry name" value="NadD/NMNAT"/>
</dbReference>
<dbReference type="PANTHER" id="PTHR39321:SF3">
    <property type="entry name" value="PHOSPHOPANTETHEINE ADENYLYLTRANSFERASE"/>
    <property type="match status" value="1"/>
</dbReference>
<dbReference type="PANTHER" id="PTHR39321">
    <property type="entry name" value="NICOTINATE-NUCLEOTIDE ADENYLYLTRANSFERASE-RELATED"/>
    <property type="match status" value="1"/>
</dbReference>
<dbReference type="SUPFAM" id="SSF52374">
    <property type="entry name" value="Nucleotidylyl transferase"/>
    <property type="match status" value="1"/>
</dbReference>
<keyword evidence="4 11" id="KW-0662">Pyridine nucleotide biosynthesis</keyword>
<dbReference type="Pfam" id="PF01467">
    <property type="entry name" value="CTP_transf_like"/>
    <property type="match status" value="1"/>
</dbReference>
<keyword evidence="5 11" id="KW-0808">Transferase</keyword>
<comment type="pathway">
    <text evidence="2 11">Cofactor biosynthesis; NAD(+) biosynthesis; deamido-NAD(+) from nicotinate D-ribonucleotide: step 1/1.</text>
</comment>
<evidence type="ECO:0000256" key="3">
    <source>
        <dbReference type="ARBA" id="ARBA00009014"/>
    </source>
</evidence>
<evidence type="ECO:0000256" key="11">
    <source>
        <dbReference type="HAMAP-Rule" id="MF_00244"/>
    </source>
</evidence>
<keyword evidence="13" id="KW-1185">Reference proteome</keyword>
<comment type="similarity">
    <text evidence="3 11">Belongs to the NadD family.</text>
</comment>
<dbReference type="OrthoDB" id="5295945at2"/>
<reference evidence="12 13" key="1">
    <citation type="submission" date="2015-11" db="EMBL/GenBank/DDBJ databases">
        <title>Genomic analysis of 38 Legionella species identifies large and diverse effector repertoires.</title>
        <authorList>
            <person name="Burstein D."/>
            <person name="Amaro F."/>
            <person name="Zusman T."/>
            <person name="Lifshitz Z."/>
            <person name="Cohen O."/>
            <person name="Gilbert J.A."/>
            <person name="Pupko T."/>
            <person name="Shuman H.A."/>
            <person name="Segal G."/>
        </authorList>
    </citation>
    <scope>NUCLEOTIDE SEQUENCE [LARGE SCALE GENOMIC DNA]</scope>
    <source>
        <strain evidence="12 13">ATCC 49504</strain>
    </source>
</reference>
<dbReference type="PATRIC" id="fig|45065.4.peg.234"/>
<dbReference type="GO" id="GO:0004515">
    <property type="term" value="F:nicotinate-nucleotide adenylyltransferase activity"/>
    <property type="evidence" value="ECO:0007669"/>
    <property type="project" value="UniProtKB-UniRule"/>
</dbReference>
<dbReference type="NCBIfam" id="TIGR00125">
    <property type="entry name" value="cyt_tran_rel"/>
    <property type="match status" value="1"/>
</dbReference>
<dbReference type="AlphaFoldDB" id="A0A0W0U950"/>
<comment type="caution">
    <text evidence="12">The sequence shown here is derived from an EMBL/GenBank/DDBJ whole genome shotgun (WGS) entry which is preliminary data.</text>
</comment>
<dbReference type="NCBIfam" id="TIGR00482">
    <property type="entry name" value="nicotinate (nicotinamide) nucleotide adenylyltransferase"/>
    <property type="match status" value="1"/>
</dbReference>
<sequence length="223" mass="24653">MTALIVFGGTFDPVHLGHIGIAEAVLQQLPSSELVFVPCRIPALKKEPGASAKDRIRMLELAIKSSTLEGQNCRIDTREITRDGPSWMVDTLSAFRREYGKEASITLLLGMDAFAGLPRWHQWQSLTRLANVLVAARDEAPCVLPNELQEMWSHAPGVHEPEIANTLLHTAFGYIVRINAGKYPVSSTEVREALFQPGKDVSSLLPPDVLTYIRLNGLYLKPV</sequence>
<dbReference type="UniPathway" id="UPA00253">
    <property type="reaction ID" value="UER00332"/>
</dbReference>
<evidence type="ECO:0000256" key="2">
    <source>
        <dbReference type="ARBA" id="ARBA00005019"/>
    </source>
</evidence>